<name>A0A9P4TIQ3_CURKU</name>
<protein>
    <recommendedName>
        <fullName evidence="1">BTB domain-containing protein</fullName>
    </recommendedName>
</protein>
<feature type="domain" description="BTB" evidence="1">
    <location>
        <begin position="27"/>
        <end position="104"/>
    </location>
</feature>
<dbReference type="CDD" id="cd18186">
    <property type="entry name" value="BTB_POZ_ZBTB_KLHL-like"/>
    <property type="match status" value="1"/>
</dbReference>
<evidence type="ECO:0000313" key="2">
    <source>
        <dbReference type="EMBL" id="KAF3004988.1"/>
    </source>
</evidence>
<gene>
    <name evidence="2" type="ORF">E8E13_008391</name>
</gene>
<dbReference type="InterPro" id="IPR000210">
    <property type="entry name" value="BTB/POZ_dom"/>
</dbReference>
<dbReference type="EMBL" id="SWKU01000007">
    <property type="protein sequence ID" value="KAF3004988.1"/>
    <property type="molecule type" value="Genomic_DNA"/>
</dbReference>
<accession>A0A9P4TIQ3</accession>
<comment type="caution">
    <text evidence="2">The sequence shown here is derived from an EMBL/GenBank/DDBJ whole genome shotgun (WGS) entry which is preliminary data.</text>
</comment>
<organism evidence="2 3">
    <name type="scientific">Curvularia kusanoi</name>
    <name type="common">Cochliobolus kusanoi</name>
    <dbReference type="NCBI Taxonomy" id="90978"/>
    <lineage>
        <taxon>Eukaryota</taxon>
        <taxon>Fungi</taxon>
        <taxon>Dikarya</taxon>
        <taxon>Ascomycota</taxon>
        <taxon>Pezizomycotina</taxon>
        <taxon>Dothideomycetes</taxon>
        <taxon>Pleosporomycetidae</taxon>
        <taxon>Pleosporales</taxon>
        <taxon>Pleosporineae</taxon>
        <taxon>Pleosporaceae</taxon>
        <taxon>Curvularia</taxon>
    </lineage>
</organism>
<reference evidence="2" key="1">
    <citation type="submission" date="2019-04" db="EMBL/GenBank/DDBJ databases">
        <title>Sequencing of skin fungus with MAO and IRED activity.</title>
        <authorList>
            <person name="Marsaioli A.J."/>
            <person name="Bonatto J.M.C."/>
            <person name="Reis Junior O."/>
        </authorList>
    </citation>
    <scope>NUCLEOTIDE SEQUENCE</scope>
    <source>
        <strain evidence="2">30M1</strain>
    </source>
</reference>
<dbReference type="Gene3D" id="3.30.710.10">
    <property type="entry name" value="Potassium Channel Kv1.1, Chain A"/>
    <property type="match status" value="1"/>
</dbReference>
<sequence length="265" mass="29782">MAEADMDVGETLSLLSSPIVEIVVGKPDSSDGLQPRTFFAHKDVLVLNSHFFAKALNKRDLDSESALAGWVEVEPEVVNLPEDKPEVFANYLVLIYHGKTPSFREPDTADLHEYHKEFLARLEKHQGLLCYLYVFAEKAQNVPAKRFLLAAMVDSTKLKNNNGDVYFAGPLEVATIYNGTQKSDPMRKFVTACAVSYGHDGWGKASEFHPEFVDDLVAGIWEHRSVPPEQIRKQTKMASHWLQELSRVQRAEEGELSDPSDIHNV</sequence>
<dbReference type="Proteomes" id="UP000801428">
    <property type="component" value="Unassembled WGS sequence"/>
</dbReference>
<keyword evidence="3" id="KW-1185">Reference proteome</keyword>
<dbReference type="AlphaFoldDB" id="A0A9P4TIQ3"/>
<evidence type="ECO:0000259" key="1">
    <source>
        <dbReference type="PROSITE" id="PS50097"/>
    </source>
</evidence>
<dbReference type="PANTHER" id="PTHR47843">
    <property type="entry name" value="BTB DOMAIN-CONTAINING PROTEIN-RELATED"/>
    <property type="match status" value="1"/>
</dbReference>
<dbReference type="PROSITE" id="PS50097">
    <property type="entry name" value="BTB"/>
    <property type="match status" value="1"/>
</dbReference>
<dbReference type="PANTHER" id="PTHR47843:SF2">
    <property type="entry name" value="BTB DOMAIN-CONTAINING PROTEIN"/>
    <property type="match status" value="1"/>
</dbReference>
<proteinExistence type="predicted"/>
<dbReference type="OrthoDB" id="1022638at2759"/>
<dbReference type="InterPro" id="IPR011333">
    <property type="entry name" value="SKP1/BTB/POZ_sf"/>
</dbReference>
<evidence type="ECO:0000313" key="3">
    <source>
        <dbReference type="Proteomes" id="UP000801428"/>
    </source>
</evidence>